<sequence>MKSRYVIIASALFLSVTSFAQKNEIKAAEKALKSGNSAEALTILTGAEYLTANAPDAEKAQFLFVKGNAYFDLSNKKVETDKNLILAAKSYQDLIAAEKVSGKAKYSTQAATSIAQIKGQLVNGAIEDTKDGDKSVLDCITKGNKILEDYRLTLNAKNPKDIDELIEKKKKDLDDCEKVKNDKNAAGAEKLYQAYLLEKKDTINLYYAASTYVNAKDYDKALKLYEELKVLNYSGKATYYYAVNKVSGQEDFFNTVADRDRLVKMGTHEKPRNENVPSKRGEIYKNVALIYVQEGKMDLAKKAVSDARKANPDDTSLILTEANLYLETKDMDTYKKLISEALEKNPNDVDLIFNLGVVSAGAKNYIEAEKFYNKVIELNPKYINAYINMAAMKLEDEKVIIDEMNKLGNSADDMKRYNALKKKREDLFRSTIPYLQKAVELEPKNEDVVKTLLNVYSALEMTAEYKALKAKM</sequence>
<dbReference type="InterPro" id="IPR019734">
    <property type="entry name" value="TPR_rpt"/>
</dbReference>
<feature type="repeat" description="TPR" evidence="3">
    <location>
        <begin position="349"/>
        <end position="382"/>
    </location>
</feature>
<feature type="repeat" description="TPR" evidence="3">
    <location>
        <begin position="281"/>
        <end position="314"/>
    </location>
</feature>
<dbReference type="SMART" id="SM00028">
    <property type="entry name" value="TPR"/>
    <property type="match status" value="3"/>
</dbReference>
<evidence type="ECO:0000256" key="4">
    <source>
        <dbReference type="SAM" id="SignalP"/>
    </source>
</evidence>
<evidence type="ECO:0000256" key="3">
    <source>
        <dbReference type="PROSITE-ProRule" id="PRU00339"/>
    </source>
</evidence>
<keyword evidence="6" id="KW-1185">Reference proteome</keyword>
<keyword evidence="4" id="KW-0732">Signal</keyword>
<comment type="caution">
    <text evidence="5">The sequence shown here is derived from an EMBL/GenBank/DDBJ whole genome shotgun (WGS) entry which is preliminary data.</text>
</comment>
<organism evidence="5 6">
    <name type="scientific">Flavobacterium taihuense</name>
    <dbReference type="NCBI Taxonomy" id="2857508"/>
    <lineage>
        <taxon>Bacteria</taxon>
        <taxon>Pseudomonadati</taxon>
        <taxon>Bacteroidota</taxon>
        <taxon>Flavobacteriia</taxon>
        <taxon>Flavobacteriales</taxon>
        <taxon>Flavobacteriaceae</taxon>
        <taxon>Flavobacterium</taxon>
    </lineage>
</organism>
<evidence type="ECO:0000313" key="6">
    <source>
        <dbReference type="Proteomes" id="UP000812031"/>
    </source>
</evidence>
<dbReference type="PANTHER" id="PTHR14027:SF2">
    <property type="entry name" value="RNA POLYMERASE-ASSOCIATED PROTEIN CTR9 HOMOLOG"/>
    <property type="match status" value="1"/>
</dbReference>
<dbReference type="Pfam" id="PF13181">
    <property type="entry name" value="TPR_8"/>
    <property type="match status" value="1"/>
</dbReference>
<proteinExistence type="predicted"/>
<dbReference type="RefSeq" id="WP_219318989.1">
    <property type="nucleotide sequence ID" value="NZ_JAHWYN010000025.1"/>
</dbReference>
<reference evidence="5 6" key="1">
    <citation type="submission" date="2021-07" db="EMBL/GenBank/DDBJ databases">
        <title>Flavobacterium sp. nov. isolated from sediment on the Taihu Lake.</title>
        <authorList>
            <person name="Qu J.-H."/>
        </authorList>
    </citation>
    <scope>NUCLEOTIDE SEQUENCE [LARGE SCALE GENOMIC DNA]</scope>
    <source>
        <strain evidence="5 6">NAS39</strain>
    </source>
</reference>
<dbReference type="Proteomes" id="UP000812031">
    <property type="component" value="Unassembled WGS sequence"/>
</dbReference>
<dbReference type="InterPro" id="IPR031101">
    <property type="entry name" value="Ctr9"/>
</dbReference>
<dbReference type="PANTHER" id="PTHR14027">
    <property type="entry name" value="RNA POLYMERASE-ASSOCIATED PROTEIN CTR9"/>
    <property type="match status" value="1"/>
</dbReference>
<keyword evidence="2 3" id="KW-0802">TPR repeat</keyword>
<feature type="signal peptide" evidence="4">
    <location>
        <begin position="1"/>
        <end position="20"/>
    </location>
</feature>
<name>A0ABS6Y0U0_9FLAO</name>
<feature type="chain" id="PRO_5045640202" evidence="4">
    <location>
        <begin position="21"/>
        <end position="472"/>
    </location>
</feature>
<protein>
    <submittedName>
        <fullName evidence="5">Tetratricopeptide repeat protein</fullName>
    </submittedName>
</protein>
<evidence type="ECO:0000313" key="5">
    <source>
        <dbReference type="EMBL" id="MBW4362507.1"/>
    </source>
</evidence>
<accession>A0ABS6Y0U0</accession>
<keyword evidence="1" id="KW-0677">Repeat</keyword>
<dbReference type="EMBL" id="JAHWYN010000025">
    <property type="protein sequence ID" value="MBW4362507.1"/>
    <property type="molecule type" value="Genomic_DNA"/>
</dbReference>
<evidence type="ECO:0000256" key="1">
    <source>
        <dbReference type="ARBA" id="ARBA00022737"/>
    </source>
</evidence>
<evidence type="ECO:0000256" key="2">
    <source>
        <dbReference type="ARBA" id="ARBA00022803"/>
    </source>
</evidence>
<gene>
    <name evidence="5" type="ORF">KZH69_18655</name>
</gene>
<dbReference type="PROSITE" id="PS50005">
    <property type="entry name" value="TPR"/>
    <property type="match status" value="2"/>
</dbReference>